<evidence type="ECO:0000259" key="2">
    <source>
        <dbReference type="Pfam" id="PF11977"/>
    </source>
</evidence>
<feature type="transmembrane region" description="Helical" evidence="1">
    <location>
        <begin position="394"/>
        <end position="411"/>
    </location>
</feature>
<dbReference type="InterPro" id="IPR021869">
    <property type="entry name" value="RNase_Zc3h12_NYN"/>
</dbReference>
<dbReference type="PROSITE" id="PS51257">
    <property type="entry name" value="PROKAR_LIPOPROTEIN"/>
    <property type="match status" value="1"/>
</dbReference>
<sequence>MKKKLLIMLSILTFLTISCFIIRSPMLNTEVTESQEPISRYYYHSEKSEVNFTLSLNSSVIKRGIDDLVILFHLSWLNGSPVDDDATIFYNISYETTKIIENNYIITNSSLDYVVQINKKDFYSQPTGNYSVESFVNGTNVITTYQTATFTLEVLPSGQIEMTFVNNKIILKRNSTTEVDFQLVNVGGTAVTNVTISALVDRQGTEASPIIYLPYLNLMLNSGESYKGTIRFFTNEPLYQKHSYQVSFTNLDDPDNPVIVLSEPLYIICYPNISVSNVHFSVNASLNKEYLITYDIANYETDVVYIEHEITCSLISFSEINGKIFAISPSFSGHHIILKDEPIEAGNTSITLSIQIAWKIQPEIYWFTSFYFSGEFYIQIISNDEPLNPFDKNITIIILLITILLGIGYFSRDIIKGLVKMTRGEQERIFPETTYPYDIVIVDGSNVAWEEKDSAGHPKLANIEAMINKLSRSNFKKIITVADAALRYQIDNQKRLDQLVKEGAIKMLPARVDGDKFILRIAEEETAMIVSNDLFKEFREIAPWIDKRRIPFTILDGEVFLHPTAEAPEDHLSDMHSVFEN</sequence>
<keyword evidence="1" id="KW-0472">Membrane</keyword>
<evidence type="ECO:0000256" key="1">
    <source>
        <dbReference type="SAM" id="Phobius"/>
    </source>
</evidence>
<proteinExistence type="predicted"/>
<dbReference type="Pfam" id="PF11977">
    <property type="entry name" value="RNase_Zc3h12a"/>
    <property type="match status" value="1"/>
</dbReference>
<protein>
    <recommendedName>
        <fullName evidence="2">RNase NYN domain-containing protein</fullName>
    </recommendedName>
</protein>
<name>A0A9Y1FRE6_9ARCH</name>
<dbReference type="EMBL" id="CP084167">
    <property type="protein sequence ID" value="UJG44848.1"/>
    <property type="molecule type" value="Genomic_DNA"/>
</dbReference>
<accession>A0A9Y1FRE6</accession>
<keyword evidence="1" id="KW-1133">Transmembrane helix</keyword>
<keyword evidence="1" id="KW-0812">Transmembrane</keyword>
<evidence type="ECO:0000313" key="3">
    <source>
        <dbReference type="EMBL" id="UJG44848.1"/>
    </source>
</evidence>
<dbReference type="Gene3D" id="3.40.50.11980">
    <property type="match status" value="1"/>
</dbReference>
<reference evidence="3" key="1">
    <citation type="journal article" date="2022" name="Nat. Microbiol.">
        <title>Unique mobile elements and scalable gene flow at the prokaryote-eukaryote boundary revealed by circularized Asgard archaea genomes.</title>
        <authorList>
            <person name="Wu F."/>
            <person name="Speth D.R."/>
            <person name="Philosof A."/>
            <person name="Cremiere A."/>
            <person name="Narayanan A."/>
            <person name="Barco R.A."/>
            <person name="Connon S.A."/>
            <person name="Amend J.P."/>
            <person name="Antoshechkin I.A."/>
            <person name="Orphan V.J."/>
        </authorList>
    </citation>
    <scope>NUCLEOTIDE SEQUENCE</scope>
    <source>
        <strain evidence="3">PR6</strain>
    </source>
</reference>
<organism evidence="3">
    <name type="scientific">Candidatus Heimdallarchaeum endolithica</name>
    <dbReference type="NCBI Taxonomy" id="2876572"/>
    <lineage>
        <taxon>Archaea</taxon>
        <taxon>Promethearchaeati</taxon>
        <taxon>Candidatus Heimdallarchaeota</taxon>
        <taxon>Candidatus Heimdallarchaeia (ex Rinke et al. 2021) (nom. nud.)</taxon>
        <taxon>Candidatus Heimdallarchaeales</taxon>
        <taxon>Candidatus Heimdallarchaeaceae</taxon>
        <taxon>Candidatus Heimdallarchaeum</taxon>
    </lineage>
</organism>
<gene>
    <name evidence="3" type="ORF">K9W46_06595</name>
</gene>
<feature type="domain" description="RNase NYN" evidence="2">
    <location>
        <begin position="438"/>
        <end position="556"/>
    </location>
</feature>
<dbReference type="AlphaFoldDB" id="A0A9Y1FRE6"/>
<dbReference type="Proteomes" id="UP001200513">
    <property type="component" value="Chromosome"/>
</dbReference>